<evidence type="ECO:0000256" key="5">
    <source>
        <dbReference type="ARBA" id="ARBA00022692"/>
    </source>
</evidence>
<evidence type="ECO:0000256" key="6">
    <source>
        <dbReference type="ARBA" id="ARBA00022723"/>
    </source>
</evidence>
<evidence type="ECO:0000313" key="15">
    <source>
        <dbReference type="EMBL" id="GMJ05446.1"/>
    </source>
</evidence>
<dbReference type="PRINTS" id="PR00385">
    <property type="entry name" value="P450"/>
</dbReference>
<dbReference type="GO" id="GO:0016705">
    <property type="term" value="F:oxidoreductase activity, acting on paired donors, with incorporation or reduction of molecular oxygen"/>
    <property type="evidence" value="ECO:0007669"/>
    <property type="project" value="InterPro"/>
</dbReference>
<dbReference type="PANTHER" id="PTHR47955:SF22">
    <property type="entry name" value="CYTOCHROME P450 83B1-LIKE"/>
    <property type="match status" value="1"/>
</dbReference>
<dbReference type="Gene3D" id="1.10.630.10">
    <property type="entry name" value="Cytochrome P450"/>
    <property type="match status" value="1"/>
</dbReference>
<gene>
    <name evidence="15" type="ORF">HRI_004213800</name>
</gene>
<dbReference type="PROSITE" id="PS00086">
    <property type="entry name" value="CYTOCHROME_P450"/>
    <property type="match status" value="1"/>
</dbReference>
<keyword evidence="6 12" id="KW-0479">Metal-binding</keyword>
<evidence type="ECO:0000256" key="3">
    <source>
        <dbReference type="ARBA" id="ARBA00010617"/>
    </source>
</evidence>
<keyword evidence="11" id="KW-0472">Membrane</keyword>
<evidence type="ECO:0000256" key="9">
    <source>
        <dbReference type="ARBA" id="ARBA00023004"/>
    </source>
</evidence>
<comment type="caution">
    <text evidence="15">The sequence shown here is derived from an EMBL/GenBank/DDBJ whole genome shotgun (WGS) entry which is preliminary data.</text>
</comment>
<evidence type="ECO:0000256" key="10">
    <source>
        <dbReference type="ARBA" id="ARBA00023033"/>
    </source>
</evidence>
<evidence type="ECO:0000256" key="7">
    <source>
        <dbReference type="ARBA" id="ARBA00022989"/>
    </source>
</evidence>
<feature type="chain" id="PRO_5040958001" evidence="14">
    <location>
        <begin position="28"/>
        <end position="498"/>
    </location>
</feature>
<keyword evidence="8 13" id="KW-0560">Oxidoreductase</keyword>
<keyword evidence="16" id="KW-1185">Reference proteome</keyword>
<evidence type="ECO:0000256" key="13">
    <source>
        <dbReference type="RuleBase" id="RU000461"/>
    </source>
</evidence>
<dbReference type="InterPro" id="IPR001128">
    <property type="entry name" value="Cyt_P450"/>
</dbReference>
<evidence type="ECO:0000256" key="4">
    <source>
        <dbReference type="ARBA" id="ARBA00022617"/>
    </source>
</evidence>
<evidence type="ECO:0000256" key="14">
    <source>
        <dbReference type="SAM" id="SignalP"/>
    </source>
</evidence>
<comment type="similarity">
    <text evidence="3 13">Belongs to the cytochrome P450 family.</text>
</comment>
<dbReference type="GO" id="GO:0020037">
    <property type="term" value="F:heme binding"/>
    <property type="evidence" value="ECO:0007669"/>
    <property type="project" value="InterPro"/>
</dbReference>
<organism evidence="15 16">
    <name type="scientific">Hibiscus trionum</name>
    <name type="common">Flower of an hour</name>
    <dbReference type="NCBI Taxonomy" id="183268"/>
    <lineage>
        <taxon>Eukaryota</taxon>
        <taxon>Viridiplantae</taxon>
        <taxon>Streptophyta</taxon>
        <taxon>Embryophyta</taxon>
        <taxon>Tracheophyta</taxon>
        <taxon>Spermatophyta</taxon>
        <taxon>Magnoliopsida</taxon>
        <taxon>eudicotyledons</taxon>
        <taxon>Gunneridae</taxon>
        <taxon>Pentapetalae</taxon>
        <taxon>rosids</taxon>
        <taxon>malvids</taxon>
        <taxon>Malvales</taxon>
        <taxon>Malvaceae</taxon>
        <taxon>Malvoideae</taxon>
        <taxon>Hibiscus</taxon>
    </lineage>
</organism>
<sequence>MAIPLILIFLLPLPFFLFLLLKHGNNGGKLPPSPPALPLIGHLHMQLFDNSPPHVFLWKLSQKYGSLMHLRFGCKPTLVVSSAKMAKEVLKTHDLDVCSRPDQVGARKLSYNSIDVGFSAYNDYWREIRKLCVVHLFNRVQQYRPIREDEVAGLIEKICQLSYDSKPVNLSEAVMCLSSTIICRVGFGKRYAEEGAERSRFHGLLNESQALLSSFTFSDYFPFMGWVDRLTRFHNRLEKNFKELDIFYQELIDEHLDPNRLKPEKEDIIDVLLQISKDNDFPFDLTIDHIKAILMNVFLAGTDTTAATVIWVMSFLMKNPNCLKRTQMEVRNLIGKKEFLNEDDVQSLPYLQAVIKETFRLQPTAPLLVPRETLRKCSIGGYEIPAKSLVFVNAWAIGRDPEVWENPEEFCPERFIGSSIDYKGQDFELIPFGSGRRICPGMRMGVATVELALANLLYKFDWEMPAGKNEDDIDFDVLPGITTHKKNDLILMARKIAD</sequence>
<keyword evidence="9 12" id="KW-0408">Iron</keyword>
<dbReference type="AlphaFoldDB" id="A0A9W7J0G0"/>
<evidence type="ECO:0000256" key="2">
    <source>
        <dbReference type="ARBA" id="ARBA00004167"/>
    </source>
</evidence>
<comment type="cofactor">
    <cofactor evidence="1 12">
        <name>heme</name>
        <dbReference type="ChEBI" id="CHEBI:30413"/>
    </cofactor>
</comment>
<reference evidence="15" key="1">
    <citation type="submission" date="2023-05" db="EMBL/GenBank/DDBJ databases">
        <title>Genome and transcriptome analyses reveal genes involved in the formation of fine ridges on petal epidermal cells in Hibiscus trionum.</title>
        <authorList>
            <person name="Koshimizu S."/>
            <person name="Masuda S."/>
            <person name="Ishii T."/>
            <person name="Shirasu K."/>
            <person name="Hoshino A."/>
            <person name="Arita M."/>
        </authorList>
    </citation>
    <scope>NUCLEOTIDE SEQUENCE</scope>
    <source>
        <strain evidence="15">Hamamatsu line</strain>
    </source>
</reference>
<feature type="binding site" description="axial binding residue" evidence="12">
    <location>
        <position position="439"/>
    </location>
    <ligand>
        <name>heme</name>
        <dbReference type="ChEBI" id="CHEBI:30413"/>
    </ligand>
    <ligandPart>
        <name>Fe</name>
        <dbReference type="ChEBI" id="CHEBI:18248"/>
    </ligandPart>
</feature>
<dbReference type="InterPro" id="IPR002401">
    <property type="entry name" value="Cyt_P450_E_grp-I"/>
</dbReference>
<keyword evidence="7" id="KW-1133">Transmembrane helix</keyword>
<name>A0A9W7J0G0_HIBTR</name>
<proteinExistence type="inferred from homology"/>
<evidence type="ECO:0000256" key="8">
    <source>
        <dbReference type="ARBA" id="ARBA00023002"/>
    </source>
</evidence>
<evidence type="ECO:0000256" key="11">
    <source>
        <dbReference type="ARBA" id="ARBA00023136"/>
    </source>
</evidence>
<feature type="signal peptide" evidence="14">
    <location>
        <begin position="1"/>
        <end position="27"/>
    </location>
</feature>
<dbReference type="OrthoDB" id="2789670at2759"/>
<dbReference type="GO" id="GO:0016020">
    <property type="term" value="C:membrane"/>
    <property type="evidence" value="ECO:0007669"/>
    <property type="project" value="UniProtKB-SubCell"/>
</dbReference>
<dbReference type="EMBL" id="BSYR01000044">
    <property type="protein sequence ID" value="GMJ05446.1"/>
    <property type="molecule type" value="Genomic_DNA"/>
</dbReference>
<dbReference type="PANTHER" id="PTHR47955">
    <property type="entry name" value="CYTOCHROME P450 FAMILY 71 PROTEIN"/>
    <property type="match status" value="1"/>
</dbReference>
<evidence type="ECO:0000256" key="12">
    <source>
        <dbReference type="PIRSR" id="PIRSR602401-1"/>
    </source>
</evidence>
<dbReference type="CDD" id="cd11072">
    <property type="entry name" value="CYP71-like"/>
    <property type="match status" value="1"/>
</dbReference>
<dbReference type="GO" id="GO:0004497">
    <property type="term" value="F:monooxygenase activity"/>
    <property type="evidence" value="ECO:0007669"/>
    <property type="project" value="UniProtKB-KW"/>
</dbReference>
<keyword evidence="4 12" id="KW-0349">Heme</keyword>
<dbReference type="InterPro" id="IPR036396">
    <property type="entry name" value="Cyt_P450_sf"/>
</dbReference>
<keyword evidence="10 13" id="KW-0503">Monooxygenase</keyword>
<dbReference type="FunFam" id="1.10.630.10:FF:000011">
    <property type="entry name" value="Cytochrome P450 83B1"/>
    <property type="match status" value="1"/>
</dbReference>
<keyword evidence="5" id="KW-0812">Transmembrane</keyword>
<evidence type="ECO:0000256" key="1">
    <source>
        <dbReference type="ARBA" id="ARBA00001971"/>
    </source>
</evidence>
<protein>
    <submittedName>
        <fullName evidence="15">RED ELONGATED 1, SUPERROOT 2, ALTERED TRYPTOPHAN REGULATION 4, RUNT 1, cytochrome P450, family 83</fullName>
    </submittedName>
</protein>
<accession>A0A9W7J0G0</accession>
<dbReference type="Proteomes" id="UP001165190">
    <property type="component" value="Unassembled WGS sequence"/>
</dbReference>
<keyword evidence="14" id="KW-0732">Signal</keyword>
<evidence type="ECO:0000313" key="16">
    <source>
        <dbReference type="Proteomes" id="UP001165190"/>
    </source>
</evidence>
<comment type="subcellular location">
    <subcellularLocation>
        <location evidence="2">Membrane</location>
        <topology evidence="2">Single-pass membrane protein</topology>
    </subcellularLocation>
</comment>
<dbReference type="PRINTS" id="PR00463">
    <property type="entry name" value="EP450I"/>
</dbReference>
<dbReference type="InterPro" id="IPR017972">
    <property type="entry name" value="Cyt_P450_CS"/>
</dbReference>
<dbReference type="GO" id="GO:0005506">
    <property type="term" value="F:iron ion binding"/>
    <property type="evidence" value="ECO:0007669"/>
    <property type="project" value="InterPro"/>
</dbReference>
<dbReference type="SUPFAM" id="SSF48264">
    <property type="entry name" value="Cytochrome P450"/>
    <property type="match status" value="1"/>
</dbReference>
<dbReference type="Pfam" id="PF00067">
    <property type="entry name" value="p450"/>
    <property type="match status" value="1"/>
</dbReference>